<evidence type="ECO:0000256" key="1">
    <source>
        <dbReference type="ARBA" id="ARBA00009964"/>
    </source>
</evidence>
<dbReference type="Gene3D" id="3.30.420.10">
    <property type="entry name" value="Ribonuclease H-like superfamily/Ribonuclease H"/>
    <property type="match status" value="1"/>
</dbReference>
<dbReference type="InterPro" id="IPR012337">
    <property type="entry name" value="RNaseH-like_sf"/>
</dbReference>
<dbReference type="PANTHER" id="PTHR47515:SF2">
    <property type="entry name" value="INTEGRASE CORE DOMAIN PROTEIN"/>
    <property type="match status" value="1"/>
</dbReference>
<dbReference type="InterPro" id="IPR009057">
    <property type="entry name" value="Homeodomain-like_sf"/>
</dbReference>
<dbReference type="NCBIfam" id="NF033516">
    <property type="entry name" value="transpos_IS3"/>
    <property type="match status" value="1"/>
</dbReference>
<sequence>MKKSKFTDTQIMSILKQNESGVKVTDLCREHGISSATFYKWRSKYGGMDASMITRLKELEAENARLKKMYAEECLKSRIRQEALEGKLVKPSQRKEMAKAVLKTQDISIRLVCEIFGISKTAFHYQAKASSENRLIETWLLKLTKAHKRWGFGLCFDYLRNIQKFRWNHKRVLRVYRELELNLRIKPKKRIIRNCPEALGLATDINQIWSMDFMSDSLQNGRYFRTFNVIDDYNREGLCVDIDFSLPTEKVIRSLERIIEWRGKPAAIRCDNGPEYISQKLIDWANSKKITLIYTQPGKPTQNAYIERFNRTVREELLSNYLFGTINEAQIYSTKWLWSYNNERPHSAIGSVPPCQL</sequence>
<organism evidence="4 7">
    <name type="scientific">Ignatzschineria larvae DSM 13226</name>
    <dbReference type="NCBI Taxonomy" id="1111732"/>
    <lineage>
        <taxon>Bacteria</taxon>
        <taxon>Pseudomonadati</taxon>
        <taxon>Pseudomonadota</taxon>
        <taxon>Gammaproteobacteria</taxon>
        <taxon>Cardiobacteriales</taxon>
        <taxon>Ignatzschineriaceae</taxon>
        <taxon>Ignatzschineria</taxon>
    </lineage>
</organism>
<dbReference type="InterPro" id="IPR001584">
    <property type="entry name" value="Integrase_cat-core"/>
</dbReference>
<dbReference type="PROSITE" id="PS50994">
    <property type="entry name" value="INTEGRASE"/>
    <property type="match status" value="1"/>
</dbReference>
<comment type="similarity">
    <text evidence="1">Belongs to the transposase 8 family.</text>
</comment>
<dbReference type="RefSeq" id="WP_342386822.1">
    <property type="nucleotide sequence ID" value="NZ_CP150637.1"/>
</dbReference>
<dbReference type="Proteomes" id="UP001449178">
    <property type="component" value="Chromosome"/>
</dbReference>
<evidence type="ECO:0000313" key="5">
    <source>
        <dbReference type="EMBL" id="WZW88488.1"/>
    </source>
</evidence>
<name>A0ABZ3C167_9GAMM</name>
<proteinExistence type="inferred from homology"/>
<reference evidence="4 7" key="1">
    <citation type="submission" date="2024-03" db="EMBL/GenBank/DDBJ databases">
        <title>Complete Genome Sequence and Annotation of Ignatzschineria larvae DSM 13226.</title>
        <authorList>
            <person name="Cantrell E."/>
            <person name="Burcham Z.M."/>
        </authorList>
    </citation>
    <scope>NUCLEOTIDE SEQUENCE [LARGE SCALE GENOMIC DNA]</scope>
    <source>
        <strain evidence="4 7">DSM 13226</strain>
    </source>
</reference>
<dbReference type="SUPFAM" id="SSF53098">
    <property type="entry name" value="Ribonuclease H-like"/>
    <property type="match status" value="1"/>
</dbReference>
<dbReference type="EMBL" id="CP150637">
    <property type="protein sequence ID" value="WZW88609.1"/>
    <property type="molecule type" value="Genomic_DNA"/>
</dbReference>
<dbReference type="Gene3D" id="1.10.10.60">
    <property type="entry name" value="Homeodomain-like"/>
    <property type="match status" value="1"/>
</dbReference>
<protein>
    <submittedName>
        <fullName evidence="4">IS3 family transposase</fullName>
    </submittedName>
</protein>
<accession>A0ABZ3C167</accession>
<evidence type="ECO:0000313" key="7">
    <source>
        <dbReference type="Proteomes" id="UP001449178"/>
    </source>
</evidence>
<keyword evidence="7" id="KW-1185">Reference proteome</keyword>
<dbReference type="InterPro" id="IPR002514">
    <property type="entry name" value="Transposase_8"/>
</dbReference>
<evidence type="ECO:0000313" key="4">
    <source>
        <dbReference type="EMBL" id="WZW87887.1"/>
    </source>
</evidence>
<gene>
    <name evidence="4" type="ORF">WMO13_00465</name>
    <name evidence="5" type="ORF">WMO13_03645</name>
    <name evidence="6" type="ORF">WMO13_04270</name>
    <name evidence="3" type="ORF">WMO13_06425</name>
</gene>
<evidence type="ECO:0000313" key="3">
    <source>
        <dbReference type="EMBL" id="WZW87015.1"/>
    </source>
</evidence>
<dbReference type="SUPFAM" id="SSF46689">
    <property type="entry name" value="Homeodomain-like"/>
    <property type="match status" value="1"/>
</dbReference>
<evidence type="ECO:0000313" key="6">
    <source>
        <dbReference type="EMBL" id="WZW88609.1"/>
    </source>
</evidence>
<dbReference type="Pfam" id="PF13683">
    <property type="entry name" value="rve_3"/>
    <property type="match status" value="1"/>
</dbReference>
<dbReference type="InterPro" id="IPR048020">
    <property type="entry name" value="Transpos_IS3"/>
</dbReference>
<dbReference type="EMBL" id="CP150637">
    <property type="protein sequence ID" value="WZW88488.1"/>
    <property type="molecule type" value="Genomic_DNA"/>
</dbReference>
<dbReference type="PANTHER" id="PTHR47515">
    <property type="entry name" value="LOW CALCIUM RESPONSE LOCUS PROTEIN T"/>
    <property type="match status" value="1"/>
</dbReference>
<dbReference type="Pfam" id="PF01527">
    <property type="entry name" value="HTH_Tnp_1"/>
    <property type="match status" value="1"/>
</dbReference>
<dbReference type="EMBL" id="CP150637">
    <property type="protein sequence ID" value="WZW87015.1"/>
    <property type="molecule type" value="Genomic_DNA"/>
</dbReference>
<dbReference type="EMBL" id="CP150637">
    <property type="protein sequence ID" value="WZW87887.1"/>
    <property type="molecule type" value="Genomic_DNA"/>
</dbReference>
<feature type="domain" description="Integrase catalytic" evidence="2">
    <location>
        <begin position="192"/>
        <end position="357"/>
    </location>
</feature>
<evidence type="ECO:0000259" key="2">
    <source>
        <dbReference type="PROSITE" id="PS50994"/>
    </source>
</evidence>
<dbReference type="InterPro" id="IPR036397">
    <property type="entry name" value="RNaseH_sf"/>
</dbReference>